<accession>A0A914PBG3</accession>
<evidence type="ECO:0000313" key="1">
    <source>
        <dbReference type="Proteomes" id="UP000887578"/>
    </source>
</evidence>
<keyword evidence="1" id="KW-1185">Reference proteome</keyword>
<organism evidence="1 2">
    <name type="scientific">Panagrolaimus davidi</name>
    <dbReference type="NCBI Taxonomy" id="227884"/>
    <lineage>
        <taxon>Eukaryota</taxon>
        <taxon>Metazoa</taxon>
        <taxon>Ecdysozoa</taxon>
        <taxon>Nematoda</taxon>
        <taxon>Chromadorea</taxon>
        <taxon>Rhabditida</taxon>
        <taxon>Tylenchina</taxon>
        <taxon>Panagrolaimomorpha</taxon>
        <taxon>Panagrolaimoidea</taxon>
        <taxon>Panagrolaimidae</taxon>
        <taxon>Panagrolaimus</taxon>
    </lineage>
</organism>
<dbReference type="WBParaSite" id="PDA_v2.g15484.t1">
    <property type="protein sequence ID" value="PDA_v2.g15484.t1"/>
    <property type="gene ID" value="PDA_v2.g15484"/>
</dbReference>
<proteinExistence type="predicted"/>
<dbReference type="AlphaFoldDB" id="A0A914PBG3"/>
<protein>
    <submittedName>
        <fullName evidence="2">Uncharacterized protein</fullName>
    </submittedName>
</protein>
<reference evidence="2" key="1">
    <citation type="submission" date="2022-11" db="UniProtKB">
        <authorList>
            <consortium name="WormBaseParasite"/>
        </authorList>
    </citation>
    <scope>IDENTIFICATION</scope>
</reference>
<dbReference type="Proteomes" id="UP000887578">
    <property type="component" value="Unplaced"/>
</dbReference>
<evidence type="ECO:0000313" key="2">
    <source>
        <dbReference type="WBParaSite" id="PDA_v2.g15484.t1"/>
    </source>
</evidence>
<sequence>MNELSNKFYSYIEQTWTITEEQLNELKDKPQLSCIVSEEKDVVGIPETKFYSKLQIYRNSDEINEIPKIVMESAVLSRALWEKDEKDFKIEVGDNNLII</sequence>
<name>A0A914PBG3_9BILA</name>